<dbReference type="OrthoDB" id="410155at2759"/>
<dbReference type="EMBL" id="KK116462">
    <property type="protein sequence ID" value="KFM67834.1"/>
    <property type="molecule type" value="Genomic_DNA"/>
</dbReference>
<sequence>MDLFLIQETHLVEGLSANIANYFCYRNDREVCISDTVRASGGTSIYIKRSIKHSRIPTPPLEALEATIIQIHIPNC</sequence>
<name>A0A087TRU5_STEMI</name>
<proteinExistence type="predicted"/>
<dbReference type="Proteomes" id="UP000054359">
    <property type="component" value="Unassembled WGS sequence"/>
</dbReference>
<accession>A0A087TRU5</accession>
<organism evidence="1 2">
    <name type="scientific">Stegodyphus mimosarum</name>
    <name type="common">African social velvet spider</name>
    <dbReference type="NCBI Taxonomy" id="407821"/>
    <lineage>
        <taxon>Eukaryota</taxon>
        <taxon>Metazoa</taxon>
        <taxon>Ecdysozoa</taxon>
        <taxon>Arthropoda</taxon>
        <taxon>Chelicerata</taxon>
        <taxon>Arachnida</taxon>
        <taxon>Araneae</taxon>
        <taxon>Araneomorphae</taxon>
        <taxon>Entelegynae</taxon>
        <taxon>Eresoidea</taxon>
        <taxon>Eresidae</taxon>
        <taxon>Stegodyphus</taxon>
    </lineage>
</organism>
<gene>
    <name evidence="1" type="ORF">X975_04547</name>
</gene>
<feature type="non-terminal residue" evidence="1">
    <location>
        <position position="76"/>
    </location>
</feature>
<keyword evidence="2" id="KW-1185">Reference proteome</keyword>
<evidence type="ECO:0000313" key="1">
    <source>
        <dbReference type="EMBL" id="KFM67834.1"/>
    </source>
</evidence>
<evidence type="ECO:0000313" key="2">
    <source>
        <dbReference type="Proteomes" id="UP000054359"/>
    </source>
</evidence>
<dbReference type="AlphaFoldDB" id="A0A087TRU5"/>
<reference evidence="1 2" key="1">
    <citation type="submission" date="2013-11" db="EMBL/GenBank/DDBJ databases">
        <title>Genome sequencing of Stegodyphus mimosarum.</title>
        <authorList>
            <person name="Bechsgaard J."/>
        </authorList>
    </citation>
    <scope>NUCLEOTIDE SEQUENCE [LARGE SCALE GENOMIC DNA]</scope>
</reference>
<protein>
    <submittedName>
        <fullName evidence="1">Uncharacterized protein</fullName>
    </submittedName>
</protein>